<name>A0A835H595_9MAGN</name>
<dbReference type="Proteomes" id="UP000631114">
    <property type="component" value="Unassembled WGS sequence"/>
</dbReference>
<gene>
    <name evidence="4" type="ORF">IFM89_008493</name>
</gene>
<proteinExistence type="inferred from homology"/>
<dbReference type="OrthoDB" id="434972at2759"/>
<dbReference type="PANTHER" id="PTHR43009">
    <property type="entry name" value="HOMOGENTISATE SOLANESYLTRANSFERASE, CHLOROPLASTIC"/>
    <property type="match status" value="1"/>
</dbReference>
<accession>A0A835H595</accession>
<reference evidence="4 5" key="1">
    <citation type="submission" date="2020-10" db="EMBL/GenBank/DDBJ databases">
        <title>The Coptis chinensis genome and diversification of protoberbering-type alkaloids.</title>
        <authorList>
            <person name="Wang B."/>
            <person name="Shu S."/>
            <person name="Song C."/>
            <person name="Liu Y."/>
        </authorList>
    </citation>
    <scope>NUCLEOTIDE SEQUENCE [LARGE SCALE GENOMIC DNA]</scope>
    <source>
        <strain evidence="4">HL-2020</strain>
        <tissue evidence="4">Leaf</tissue>
    </source>
</reference>
<organism evidence="4 5">
    <name type="scientific">Coptis chinensis</name>
    <dbReference type="NCBI Taxonomy" id="261450"/>
    <lineage>
        <taxon>Eukaryota</taxon>
        <taxon>Viridiplantae</taxon>
        <taxon>Streptophyta</taxon>
        <taxon>Embryophyta</taxon>
        <taxon>Tracheophyta</taxon>
        <taxon>Spermatophyta</taxon>
        <taxon>Magnoliopsida</taxon>
        <taxon>Ranunculales</taxon>
        <taxon>Ranunculaceae</taxon>
        <taxon>Coptidoideae</taxon>
        <taxon>Coptis</taxon>
    </lineage>
</organism>
<sequence>MVMSSIFVQTPFAVSKNSQQVTPWKTTRRIDIQVAGRDIPNQVPRNMKVNSFKLRNTKSFLTSIDSLGTVEKPFSKYRSLDEKHSNSAATIPEHEAAIIPEEEHPFSFQNSITKKFDLLQRFCRPLAIVGTAVGTSSIALLPLETISEISPRLIIGVLQVNKPYLPLVSGEMSLQTGAAIVAITSFIVCSISVPNS</sequence>
<dbReference type="GO" id="GO:0016740">
    <property type="term" value="F:transferase activity"/>
    <property type="evidence" value="ECO:0007669"/>
    <property type="project" value="UniProtKB-KW"/>
</dbReference>
<evidence type="ECO:0000313" key="4">
    <source>
        <dbReference type="EMBL" id="KAF9591843.1"/>
    </source>
</evidence>
<dbReference type="PANTHER" id="PTHR43009:SF7">
    <property type="entry name" value="HOMOGENTISATE GERANYLGERANYLTRANSFERASE, CHLOROPLASTIC"/>
    <property type="match status" value="1"/>
</dbReference>
<evidence type="ECO:0000256" key="3">
    <source>
        <dbReference type="ARBA" id="ARBA00022679"/>
    </source>
</evidence>
<protein>
    <submittedName>
        <fullName evidence="4">Uncharacterized protein</fullName>
    </submittedName>
</protein>
<comment type="caution">
    <text evidence="4">The sequence shown here is derived from an EMBL/GenBank/DDBJ whole genome shotgun (WGS) entry which is preliminary data.</text>
</comment>
<comment type="subcellular location">
    <subcellularLocation>
        <location evidence="1">Plastid</location>
        <location evidence="1">Chloroplast membrane</location>
        <topology evidence="1">Multi-pass membrane protein</topology>
    </subcellularLocation>
</comment>
<keyword evidence="5" id="KW-1185">Reference proteome</keyword>
<evidence type="ECO:0000313" key="5">
    <source>
        <dbReference type="Proteomes" id="UP000631114"/>
    </source>
</evidence>
<evidence type="ECO:0000256" key="2">
    <source>
        <dbReference type="ARBA" id="ARBA00005985"/>
    </source>
</evidence>
<keyword evidence="3" id="KW-0808">Transferase</keyword>
<comment type="similarity">
    <text evidence="2">Belongs to the UbiA prenyltransferase family.</text>
</comment>
<evidence type="ECO:0000256" key="1">
    <source>
        <dbReference type="ARBA" id="ARBA00004508"/>
    </source>
</evidence>
<dbReference type="EMBL" id="JADFTS010000008">
    <property type="protein sequence ID" value="KAF9591843.1"/>
    <property type="molecule type" value="Genomic_DNA"/>
</dbReference>
<dbReference type="AlphaFoldDB" id="A0A835H595"/>